<dbReference type="InterPro" id="IPR055287">
    <property type="entry name" value="IL-16-like"/>
</dbReference>
<dbReference type="InterPro" id="IPR020450">
    <property type="entry name" value="IL-16"/>
</dbReference>
<evidence type="ECO:0000256" key="12">
    <source>
        <dbReference type="RuleBase" id="RU363135"/>
    </source>
</evidence>
<dbReference type="FunFam" id="2.30.42.10:FF:000122">
    <property type="entry name" value="Pro-interleukin-16"/>
    <property type="match status" value="1"/>
</dbReference>
<evidence type="ECO:0000313" key="16">
    <source>
        <dbReference type="Proteomes" id="UP000265120"/>
    </source>
</evidence>
<keyword evidence="7" id="KW-0677">Repeat</keyword>
<dbReference type="GeneTree" id="ENSGT00940000156178"/>
<dbReference type="GO" id="GO:0050930">
    <property type="term" value="P:induction of positive chemotaxis"/>
    <property type="evidence" value="ECO:0007669"/>
    <property type="project" value="InterPro"/>
</dbReference>
<comment type="subcellular location">
    <subcellularLocation>
        <location evidence="12">Cytoplasm</location>
    </subcellularLocation>
    <subcellularLocation>
        <location evidence="1 12">Nucleus</location>
    </subcellularLocation>
    <subcellularLocation>
        <location evidence="12">Secreted</location>
    </subcellularLocation>
</comment>
<evidence type="ECO:0000256" key="2">
    <source>
        <dbReference type="ARBA" id="ARBA00022490"/>
    </source>
</evidence>
<dbReference type="CDD" id="cd06763">
    <property type="entry name" value="PDZ7_PDZD2-PDZ4_hPro-IL-16-like"/>
    <property type="match status" value="1"/>
</dbReference>
<feature type="domain" description="PDZ" evidence="14">
    <location>
        <begin position="1174"/>
        <end position="1258"/>
    </location>
</feature>
<dbReference type="CDD" id="cd06759">
    <property type="entry name" value="PDZ3_PDZD2-PDZ1_hPro-IL-16-like"/>
    <property type="match status" value="1"/>
</dbReference>
<feature type="region of interest" description="Disordered" evidence="13">
    <location>
        <begin position="541"/>
        <end position="654"/>
    </location>
</feature>
<dbReference type="GO" id="GO:0042609">
    <property type="term" value="F:CD4 receptor binding"/>
    <property type="evidence" value="ECO:0007669"/>
    <property type="project" value="TreeGrafter"/>
</dbReference>
<dbReference type="AlphaFoldDB" id="A0A3P8V4M5"/>
<feature type="compositionally biased region" description="Acidic residues" evidence="13">
    <location>
        <begin position="863"/>
        <end position="873"/>
    </location>
</feature>
<keyword evidence="9" id="KW-0804">Transcription</keyword>
<dbReference type="Pfam" id="PF00595">
    <property type="entry name" value="PDZ"/>
    <property type="match status" value="3"/>
</dbReference>
<feature type="compositionally biased region" description="Basic residues" evidence="13">
    <location>
        <begin position="620"/>
        <end position="629"/>
    </location>
</feature>
<feature type="compositionally biased region" description="Polar residues" evidence="13">
    <location>
        <begin position="570"/>
        <end position="579"/>
    </location>
</feature>
<dbReference type="SMART" id="SM00228">
    <property type="entry name" value="PDZ"/>
    <property type="match status" value="4"/>
</dbReference>
<comment type="subunit">
    <text evidence="12">Homotetramer.</text>
</comment>
<dbReference type="PROSITE" id="PS50106">
    <property type="entry name" value="PDZ"/>
    <property type="match status" value="4"/>
</dbReference>
<proteinExistence type="predicted"/>
<dbReference type="SUPFAM" id="SSF50156">
    <property type="entry name" value="PDZ domain-like"/>
    <property type="match status" value="4"/>
</dbReference>
<evidence type="ECO:0000256" key="13">
    <source>
        <dbReference type="SAM" id="MobiDB-lite"/>
    </source>
</evidence>
<dbReference type="OMA" id="FFTKEAS"/>
<feature type="region of interest" description="Disordered" evidence="13">
    <location>
        <begin position="705"/>
        <end position="725"/>
    </location>
</feature>
<evidence type="ECO:0000256" key="4">
    <source>
        <dbReference type="ARBA" id="ARBA00022514"/>
    </source>
</evidence>
<feature type="compositionally biased region" description="Polar residues" evidence="13">
    <location>
        <begin position="921"/>
        <end position="932"/>
    </location>
</feature>
<evidence type="ECO:0000256" key="8">
    <source>
        <dbReference type="ARBA" id="ARBA00023015"/>
    </source>
</evidence>
<evidence type="ECO:0000259" key="14">
    <source>
        <dbReference type="PROSITE" id="PS50106"/>
    </source>
</evidence>
<dbReference type="GO" id="GO:0005615">
    <property type="term" value="C:extracellular space"/>
    <property type="evidence" value="ECO:0007669"/>
    <property type="project" value="UniProtKB-KW"/>
</dbReference>
<evidence type="ECO:0000313" key="15">
    <source>
        <dbReference type="Ensembl" id="ENSCSEP00000009064.1"/>
    </source>
</evidence>
<dbReference type="FunFam" id="2.30.42.10:FF:000102">
    <property type="entry name" value="Putative pro-interleukin-16"/>
    <property type="match status" value="1"/>
</dbReference>
<feature type="region of interest" description="Disordered" evidence="13">
    <location>
        <begin position="1"/>
        <end position="32"/>
    </location>
</feature>
<evidence type="ECO:0000256" key="5">
    <source>
        <dbReference type="ARBA" id="ARBA00022525"/>
    </source>
</evidence>
<feature type="compositionally biased region" description="Basic and acidic residues" evidence="13">
    <location>
        <begin position="580"/>
        <end position="604"/>
    </location>
</feature>
<keyword evidence="6" id="KW-0597">Phosphoprotein</keyword>
<feature type="compositionally biased region" description="Acidic residues" evidence="13">
    <location>
        <begin position="902"/>
        <end position="917"/>
    </location>
</feature>
<feature type="region of interest" description="Disordered" evidence="13">
    <location>
        <begin position="808"/>
        <end position="940"/>
    </location>
</feature>
<evidence type="ECO:0000256" key="3">
    <source>
        <dbReference type="ARBA" id="ARBA00022500"/>
    </source>
</evidence>
<feature type="domain" description="PDZ" evidence="14">
    <location>
        <begin position="141"/>
        <end position="227"/>
    </location>
</feature>
<feature type="domain" description="PDZ" evidence="14">
    <location>
        <begin position="291"/>
        <end position="361"/>
    </location>
</feature>
<organism evidence="15 16">
    <name type="scientific">Cynoglossus semilaevis</name>
    <name type="common">Tongue sole</name>
    <dbReference type="NCBI Taxonomy" id="244447"/>
    <lineage>
        <taxon>Eukaryota</taxon>
        <taxon>Metazoa</taxon>
        <taxon>Chordata</taxon>
        <taxon>Craniata</taxon>
        <taxon>Vertebrata</taxon>
        <taxon>Euteleostomi</taxon>
        <taxon>Actinopterygii</taxon>
        <taxon>Neopterygii</taxon>
        <taxon>Teleostei</taxon>
        <taxon>Neoteleostei</taxon>
        <taxon>Acanthomorphata</taxon>
        <taxon>Carangaria</taxon>
        <taxon>Pleuronectiformes</taxon>
        <taxon>Pleuronectoidei</taxon>
        <taxon>Cynoglossidae</taxon>
        <taxon>Cynoglossinae</taxon>
        <taxon>Cynoglossus</taxon>
    </lineage>
</organism>
<feature type="region of interest" description="Disordered" evidence="13">
    <location>
        <begin position="106"/>
        <end position="127"/>
    </location>
</feature>
<dbReference type="PANTHER" id="PTHR48484:SF2">
    <property type="entry name" value="PRO-INTERLEUKIN-16"/>
    <property type="match status" value="1"/>
</dbReference>
<evidence type="ECO:0000256" key="6">
    <source>
        <dbReference type="ARBA" id="ARBA00022553"/>
    </source>
</evidence>
<evidence type="ECO:0000256" key="1">
    <source>
        <dbReference type="ARBA" id="ARBA00004123"/>
    </source>
</evidence>
<keyword evidence="3 12" id="KW-0145">Chemotaxis</keyword>
<feature type="compositionally biased region" description="Polar residues" evidence="13">
    <location>
        <begin position="967"/>
        <end position="981"/>
    </location>
</feature>
<dbReference type="GO" id="GO:0030595">
    <property type="term" value="P:leukocyte chemotaxis"/>
    <property type="evidence" value="ECO:0007669"/>
    <property type="project" value="TreeGrafter"/>
</dbReference>
<accession>A0A3P8V4M5</accession>
<dbReference type="InterPro" id="IPR036034">
    <property type="entry name" value="PDZ_sf"/>
</dbReference>
<sequence>MTTISRHSPLRSLSLPGHTDEVPANNNPLKLPIPEVNEDKCWNTVKTEQSPDEKTINDTNRTRAHSTSVQPYWIGDLDTIIMKNPELYTSHGGFHENRKSLSQQLEPPYTTQPVHRTSRSLSSTQLVPPGSNMQQAFIICNIVLMKGQGKGLGFSIVGGRDSMYGPMGIYVKTIFPGGAAAADGRLQEGDEILELNGESLHGLTHDEALHKFKQIRKGLLTLVVRTSLRVEVLCGQTQVAQLCRSRSLSSTTGMARVSADMGGYNYLTNTCSNTVTHPSQPTKPRDRVMMEIVLHKEAGVGLGIGLCCVPSADGCSGIYIHTLSPGSVAHMDCRLRCGDEIMEINDNVVYSMALNDVYTVLSHCSPGPVHIIISRHPDPNVSEQQLNDAITLAVENSKPRRDKSQWTVDGLRRPDTCPHGRQRWEPCLERSFSQLTVGRHHKTMTRSCSDTNGQQYNRCLTLQNLHQEHHHPAGHIHSLEGPKPVTDMWSETRLSVPMFDDYYNIPYNSPAANPSSQMSLDLSVKSSKSSCRVQLGTPRRHCWPQDVTSEDGYNGDSSGSSGGSPIRGENLQTSLSSCQEGERIRERCKGRKDDSTQPDPETHNKRSQCTGDSSAVLCSHRNRGALKRQPRVEQPSQEHLQDPWVRLSEGSPESLPGIHQHHIAHSTQSVNTDCTPTTMSYEEDEAELNGTSMDVNSDPTFDMNSKSTCQIPEQRKGPPVAPKPTWFRQNLKKIRDEQDQKHRAKPAELRHAGEFNRNFGIRSASSGSSLSIKQKIHSFETFSSPQAAEKGNYRKPVAPSTSLPLVEKVVSPEPSAKSKYGIHDGIQSNKSTSVPEAELTVTRSTVQTTTEHPPSDTNHTDPDPDPVCDDQEDLQPPQTTEVDRVDVNEDVLPAVCTTTILAEEESPPEVVEEVEAESQEKPLNTTTSTGQPPESAPGRGIEEESLDKILAFGNQVSQALMRHGNPRTPQTPSSGDVTNPGESEDSAADSTDPGFSVSLAKLREFTIDQEEGASHDQAAVTSSCAQTVISAIPPQEVQRLIQEVSSLDEETLKQLVDIHVVILHKEEGAGLGFSIAGGSDLESKALTVHKVFPSGLAAQEGTIQKGDEVLSINGQTLRGVTHAEATASLRQTRGLKLAVVVINKRSEEEEKEEESGCKSEEQRCSVEEQGAPVHVVLEKGAGGVGFTLEGGKGSIHGDKPLVVNRIFTGGAAEQCGLQCGDELLQVQGVSLQDMTRFEAWNMIKALPEGAVSALIRRRATTTD</sequence>
<reference evidence="15" key="2">
    <citation type="submission" date="2025-08" db="UniProtKB">
        <authorList>
            <consortium name="Ensembl"/>
        </authorList>
    </citation>
    <scope>IDENTIFICATION</scope>
</reference>
<keyword evidence="4 12" id="KW-0202">Cytokine</keyword>
<dbReference type="Ensembl" id="ENSCSET00000009171.1">
    <property type="protein sequence ID" value="ENSCSEP00000009064.1"/>
    <property type="gene ID" value="ENSCSEG00000005812.1"/>
</dbReference>
<feature type="region of interest" description="Disordered" evidence="13">
    <location>
        <begin position="962"/>
        <end position="994"/>
    </location>
</feature>
<dbReference type="GO" id="GO:0005125">
    <property type="term" value="F:cytokine activity"/>
    <property type="evidence" value="ECO:0007669"/>
    <property type="project" value="UniProtKB-KW"/>
</dbReference>
<keyword evidence="8" id="KW-0805">Transcription regulation</keyword>
<gene>
    <name evidence="12" type="primary">IL16</name>
</gene>
<keyword evidence="5 12" id="KW-0964">Secreted</keyword>
<dbReference type="Gene3D" id="2.30.42.10">
    <property type="match status" value="4"/>
</dbReference>
<dbReference type="GO" id="GO:0005634">
    <property type="term" value="C:nucleus"/>
    <property type="evidence" value="ECO:0007669"/>
    <property type="project" value="UniProtKB-SubCell"/>
</dbReference>
<dbReference type="STRING" id="244447.ENSCSEP00000009064"/>
<evidence type="ECO:0000256" key="10">
    <source>
        <dbReference type="ARBA" id="ARBA00023242"/>
    </source>
</evidence>
<dbReference type="Proteomes" id="UP000265120">
    <property type="component" value="Chromosome 5"/>
</dbReference>
<keyword evidence="16" id="KW-1185">Reference proteome</keyword>
<dbReference type="FunFam" id="2.30.42.10:FF:000127">
    <property type="entry name" value="Pro-interleukin-16"/>
    <property type="match status" value="1"/>
</dbReference>
<keyword evidence="10 12" id="KW-0539">Nucleus</keyword>
<dbReference type="PRINTS" id="PR01931">
    <property type="entry name" value="INTRLEUKIN16"/>
</dbReference>
<feature type="domain" description="PDZ" evidence="14">
    <location>
        <begin position="1060"/>
        <end position="1132"/>
    </location>
</feature>
<reference evidence="15" key="3">
    <citation type="submission" date="2025-09" db="UniProtKB">
        <authorList>
            <consortium name="Ensembl"/>
        </authorList>
    </citation>
    <scope>IDENTIFICATION</scope>
</reference>
<dbReference type="CDD" id="cd06762">
    <property type="entry name" value="PDZ6_PDZD2-PDZ3_hPro-IL-16-like"/>
    <property type="match status" value="1"/>
</dbReference>
<dbReference type="GO" id="GO:0005737">
    <property type="term" value="C:cytoplasm"/>
    <property type="evidence" value="ECO:0007669"/>
    <property type="project" value="UniProtKB-SubCell"/>
</dbReference>
<dbReference type="CDD" id="cd06760">
    <property type="entry name" value="PDZ4_PDZD2-PDZ2_hPro-IL-16-like"/>
    <property type="match status" value="1"/>
</dbReference>
<evidence type="ECO:0000256" key="9">
    <source>
        <dbReference type="ARBA" id="ARBA00023163"/>
    </source>
</evidence>
<evidence type="ECO:0000256" key="7">
    <source>
        <dbReference type="ARBA" id="ARBA00022737"/>
    </source>
</evidence>
<name>A0A3P8V4M5_CYNSE</name>
<dbReference type="PANTHER" id="PTHR48484">
    <property type="entry name" value="PRO-INTERLEUKIN-16"/>
    <property type="match status" value="1"/>
</dbReference>
<feature type="compositionally biased region" description="Low complexity" evidence="13">
    <location>
        <begin position="1"/>
        <end position="16"/>
    </location>
</feature>
<reference evidence="15 16" key="1">
    <citation type="journal article" date="2014" name="Nat. Genet.">
        <title>Whole-genome sequence of a flatfish provides insights into ZW sex chromosome evolution and adaptation to a benthic lifestyle.</title>
        <authorList>
            <person name="Chen S."/>
            <person name="Zhang G."/>
            <person name="Shao C."/>
            <person name="Huang Q."/>
            <person name="Liu G."/>
            <person name="Zhang P."/>
            <person name="Song W."/>
            <person name="An N."/>
            <person name="Chalopin D."/>
            <person name="Volff J.N."/>
            <person name="Hong Y."/>
            <person name="Li Q."/>
            <person name="Sha Z."/>
            <person name="Zhou H."/>
            <person name="Xie M."/>
            <person name="Yu Q."/>
            <person name="Liu Y."/>
            <person name="Xiang H."/>
            <person name="Wang N."/>
            <person name="Wu K."/>
            <person name="Yang C."/>
            <person name="Zhou Q."/>
            <person name="Liao X."/>
            <person name="Yang L."/>
            <person name="Hu Q."/>
            <person name="Zhang J."/>
            <person name="Meng L."/>
            <person name="Jin L."/>
            <person name="Tian Y."/>
            <person name="Lian J."/>
            <person name="Yang J."/>
            <person name="Miao G."/>
            <person name="Liu S."/>
            <person name="Liang Z."/>
            <person name="Yan F."/>
            <person name="Li Y."/>
            <person name="Sun B."/>
            <person name="Zhang H."/>
            <person name="Zhang J."/>
            <person name="Zhu Y."/>
            <person name="Du M."/>
            <person name="Zhao Y."/>
            <person name="Schartl M."/>
            <person name="Tang Q."/>
            <person name="Wang J."/>
        </authorList>
    </citation>
    <scope>NUCLEOTIDE SEQUENCE</scope>
</reference>
<dbReference type="InterPro" id="IPR001478">
    <property type="entry name" value="PDZ"/>
</dbReference>
<feature type="compositionally biased region" description="Low complexity" evidence="13">
    <location>
        <begin position="840"/>
        <end position="850"/>
    </location>
</feature>
<comment type="function">
    <text evidence="11 12">Interleukin-16 stimulates a migratory response in CD4+ lymphocytes, monocytes, and eosinophils. Primes CD4+ T-cells for IL-2 and IL-15 responsiveness. Also induces T-lymphocyte expression of interleukin 2 receptor. Ligand for CD4.</text>
</comment>
<evidence type="ECO:0000256" key="11">
    <source>
        <dbReference type="ARBA" id="ARBA00024706"/>
    </source>
</evidence>
<protein>
    <recommendedName>
        <fullName evidence="12">Pro-interleukin-16</fullName>
    </recommendedName>
    <component>
        <recommendedName>
            <fullName evidence="12">Interleukin-16</fullName>
            <shortName evidence="12">IL-16</shortName>
        </recommendedName>
        <alternativeName>
            <fullName evidence="12">Lymphocyte chemoattractant factor</fullName>
            <shortName evidence="12">LCF</shortName>
        </alternativeName>
    </component>
</protein>
<dbReference type="InParanoid" id="A0A3P8V4M5"/>
<keyword evidence="2 12" id="KW-0963">Cytoplasm</keyword>